<evidence type="ECO:0008006" key="2">
    <source>
        <dbReference type="Google" id="ProtNLM"/>
    </source>
</evidence>
<accession>A0A5J4Q5P0</accession>
<organism evidence="1">
    <name type="scientific">termite gut metagenome</name>
    <dbReference type="NCBI Taxonomy" id="433724"/>
    <lineage>
        <taxon>unclassified sequences</taxon>
        <taxon>metagenomes</taxon>
        <taxon>organismal metagenomes</taxon>
    </lineage>
</organism>
<comment type="caution">
    <text evidence="1">The sequence shown here is derived from an EMBL/GenBank/DDBJ whole genome shotgun (WGS) entry which is preliminary data.</text>
</comment>
<evidence type="ECO:0000313" key="1">
    <source>
        <dbReference type="EMBL" id="KAA6316204.1"/>
    </source>
</evidence>
<gene>
    <name evidence="1" type="ORF">EZS27_033454</name>
</gene>
<sequence length="194" mass="21572">MDERQKRIYLALEVKSLGRDGKFLLESRLGISHNTINKGVKELLSGSVSNGERLRKEGGGGKKKINEEEWIHVKEFIEPHAGGEPESPLQRAGKSLRHVSTALRARGMEASHRVTGDSLKAHGLSLQARRKTCEGRDHADGDSQFEFINRRVKEYISEQQPVISADAKKRALAGNFKNTGVEWHGKNTPVEVNA</sequence>
<protein>
    <recommendedName>
        <fullName evidence="2">Transposase</fullName>
    </recommendedName>
</protein>
<proteinExistence type="predicted"/>
<name>A0A5J4Q5P0_9ZZZZ</name>
<dbReference type="EMBL" id="SNRY01004966">
    <property type="protein sequence ID" value="KAA6316204.1"/>
    <property type="molecule type" value="Genomic_DNA"/>
</dbReference>
<feature type="non-terminal residue" evidence="1">
    <location>
        <position position="194"/>
    </location>
</feature>
<reference evidence="1" key="1">
    <citation type="submission" date="2019-03" db="EMBL/GenBank/DDBJ databases">
        <title>Single cell metagenomics reveals metabolic interactions within the superorganism composed of flagellate Streblomastix strix and complex community of Bacteroidetes bacteria on its surface.</title>
        <authorList>
            <person name="Treitli S.C."/>
            <person name="Kolisko M."/>
            <person name="Husnik F."/>
            <person name="Keeling P."/>
            <person name="Hampl V."/>
        </authorList>
    </citation>
    <scope>NUCLEOTIDE SEQUENCE</scope>
    <source>
        <strain evidence="1">STM</strain>
    </source>
</reference>
<dbReference type="InterPro" id="IPR011518">
    <property type="entry name" value="Transposase_36"/>
</dbReference>
<dbReference type="Pfam" id="PF07592">
    <property type="entry name" value="DDE_Tnp_ISAZ013"/>
    <property type="match status" value="1"/>
</dbReference>
<dbReference type="AlphaFoldDB" id="A0A5J4Q5P0"/>